<protein>
    <recommendedName>
        <fullName evidence="3">Antitoxin Xre/MbcA/ParS-like toxin-binding domain-containing protein</fullName>
    </recommendedName>
</protein>
<dbReference type="Proteomes" id="UP000198781">
    <property type="component" value="Unassembled WGS sequence"/>
</dbReference>
<dbReference type="RefSeq" id="WP_092744707.1">
    <property type="nucleotide sequence ID" value="NZ_FMZC01000010.1"/>
</dbReference>
<evidence type="ECO:0000313" key="1">
    <source>
        <dbReference type="EMBL" id="SDD91257.1"/>
    </source>
</evidence>
<reference evidence="1 2" key="1">
    <citation type="submission" date="2016-10" db="EMBL/GenBank/DDBJ databases">
        <authorList>
            <person name="de Groot N.N."/>
        </authorList>
    </citation>
    <scope>NUCLEOTIDE SEQUENCE [LARGE SCALE GENOMIC DNA]</scope>
    <source>
        <strain evidence="1 2">DSM 16619</strain>
    </source>
</reference>
<name>A0A1G6YNK8_9BURK</name>
<dbReference type="EMBL" id="FMZC01000010">
    <property type="protein sequence ID" value="SDD91257.1"/>
    <property type="molecule type" value="Genomic_DNA"/>
</dbReference>
<sequence>MPLDRQPPDSQDAAFERLRFAFWPSGGLATAEALASAGGTHHSCDRIPEWLQREIDYNSVVCFRYQGAWWLPGFQFDPAGMAVRDGPRRIAAELCPWMDGWDCAEWLIQPNAALDHRVPLALALSQPDRVVEAARLEHFLCCG</sequence>
<proteinExistence type="predicted"/>
<accession>A0A1G6YNK8</accession>
<gene>
    <name evidence="1" type="ORF">SAMN05192589_110104</name>
</gene>
<organism evidence="1 2">
    <name type="scientific">Paracidovorax valerianellae</name>
    <dbReference type="NCBI Taxonomy" id="187868"/>
    <lineage>
        <taxon>Bacteria</taxon>
        <taxon>Pseudomonadati</taxon>
        <taxon>Pseudomonadota</taxon>
        <taxon>Betaproteobacteria</taxon>
        <taxon>Burkholderiales</taxon>
        <taxon>Comamonadaceae</taxon>
        <taxon>Paracidovorax</taxon>
    </lineage>
</organism>
<keyword evidence="2" id="KW-1185">Reference proteome</keyword>
<evidence type="ECO:0008006" key="3">
    <source>
        <dbReference type="Google" id="ProtNLM"/>
    </source>
</evidence>
<dbReference type="AlphaFoldDB" id="A0A1G6YNK8"/>
<evidence type="ECO:0000313" key="2">
    <source>
        <dbReference type="Proteomes" id="UP000198781"/>
    </source>
</evidence>